<feature type="domain" description="HTH lysR-type" evidence="6">
    <location>
        <begin position="3"/>
        <end position="60"/>
    </location>
</feature>
<proteinExistence type="inferred from homology"/>
<dbReference type="InterPro" id="IPR005119">
    <property type="entry name" value="LysR_subst-bd"/>
</dbReference>
<evidence type="ECO:0000256" key="3">
    <source>
        <dbReference type="ARBA" id="ARBA00023125"/>
    </source>
</evidence>
<dbReference type="RefSeq" id="WP_073884575.1">
    <property type="nucleotide sequence ID" value="NZ_DAMBBP010000002.1"/>
</dbReference>
<evidence type="ECO:0000313" key="8">
    <source>
        <dbReference type="Proteomes" id="UP000182498"/>
    </source>
</evidence>
<dbReference type="PANTHER" id="PTHR30346:SF0">
    <property type="entry name" value="HCA OPERON TRANSCRIPTIONAL ACTIVATOR HCAR"/>
    <property type="match status" value="1"/>
</dbReference>
<keyword evidence="5" id="KW-0804">Transcription</keyword>
<dbReference type="GO" id="GO:0003677">
    <property type="term" value="F:DNA binding"/>
    <property type="evidence" value="ECO:0007669"/>
    <property type="project" value="UniProtKB-KW"/>
</dbReference>
<dbReference type="InterPro" id="IPR036388">
    <property type="entry name" value="WH-like_DNA-bd_sf"/>
</dbReference>
<evidence type="ECO:0000313" key="7">
    <source>
        <dbReference type="EMBL" id="CUU67024.1"/>
    </source>
</evidence>
<dbReference type="SUPFAM" id="SSF46785">
    <property type="entry name" value="Winged helix' DNA-binding domain"/>
    <property type="match status" value="1"/>
</dbReference>
<dbReference type="GO" id="GO:0003700">
    <property type="term" value="F:DNA-binding transcription factor activity"/>
    <property type="evidence" value="ECO:0007669"/>
    <property type="project" value="InterPro"/>
</dbReference>
<gene>
    <name evidence="7" type="ORF">CVAR292_02377</name>
</gene>
<dbReference type="PRINTS" id="PR00039">
    <property type="entry name" value="HTHLYSR"/>
</dbReference>
<dbReference type="SUPFAM" id="SSF53850">
    <property type="entry name" value="Periplasmic binding protein-like II"/>
    <property type="match status" value="1"/>
</dbReference>
<keyword evidence="3" id="KW-0238">DNA-binding</keyword>
<keyword evidence="8" id="KW-1185">Reference proteome</keyword>
<dbReference type="Gene3D" id="1.10.10.10">
    <property type="entry name" value="Winged helix-like DNA-binding domain superfamily/Winged helix DNA-binding domain"/>
    <property type="match status" value="1"/>
</dbReference>
<dbReference type="PANTHER" id="PTHR30346">
    <property type="entry name" value="TRANSCRIPTIONAL DUAL REGULATOR HCAR-RELATED"/>
    <property type="match status" value="1"/>
</dbReference>
<dbReference type="FunFam" id="1.10.10.10:FF:000001">
    <property type="entry name" value="LysR family transcriptional regulator"/>
    <property type="match status" value="1"/>
</dbReference>
<dbReference type="AlphaFoldDB" id="A0A0X2NNG9"/>
<keyword evidence="4" id="KW-0010">Activator</keyword>
<organism evidence="7 8">
    <name type="scientific">Corynebacterium variabile</name>
    <dbReference type="NCBI Taxonomy" id="1727"/>
    <lineage>
        <taxon>Bacteria</taxon>
        <taxon>Bacillati</taxon>
        <taxon>Actinomycetota</taxon>
        <taxon>Actinomycetes</taxon>
        <taxon>Mycobacteriales</taxon>
        <taxon>Corynebacteriaceae</taxon>
        <taxon>Corynebacterium</taxon>
    </lineage>
</organism>
<evidence type="ECO:0000256" key="5">
    <source>
        <dbReference type="ARBA" id="ARBA00023163"/>
    </source>
</evidence>
<sequence>MNITLRQLEYFAAVADAGSITAAAQLLYLSPSAVSTSVGELEGVLGVKLFTRHARGLSLTGEGRTVLGRARTLLRDAGDLESSAGSLAGDLSGTLSVGCYSTIAPLLLPQVIADFAERYPDLTVDFAEGSRGELLEGFATGKFDLLVVYDYPFKDDLPARGTPLPLGAFPPYVLLPPDHQLVGTGDVALSDLAEEPLVLFDLEPADQYFLSILREEGVTPDVRYRTGDFEVIRGLVSRGLGYSLLTQRTRHSVSYEGTGYVAAELADRHVPLDVVALVPTASRLTRRAQSFINAARDVLADVVRYDNTGDRAL</sequence>
<dbReference type="Pfam" id="PF03466">
    <property type="entry name" value="LysR_substrate"/>
    <property type="match status" value="1"/>
</dbReference>
<dbReference type="GO" id="GO:0032993">
    <property type="term" value="C:protein-DNA complex"/>
    <property type="evidence" value="ECO:0007669"/>
    <property type="project" value="TreeGrafter"/>
</dbReference>
<evidence type="ECO:0000256" key="2">
    <source>
        <dbReference type="ARBA" id="ARBA00023015"/>
    </source>
</evidence>
<keyword evidence="2" id="KW-0805">Transcription regulation</keyword>
<dbReference type="Proteomes" id="UP000182498">
    <property type="component" value="Unassembled WGS sequence"/>
</dbReference>
<accession>A0A0X2NNG9</accession>
<dbReference type="Gene3D" id="3.40.190.10">
    <property type="entry name" value="Periplasmic binding protein-like II"/>
    <property type="match status" value="2"/>
</dbReference>
<comment type="similarity">
    <text evidence="1">Belongs to the LysR transcriptional regulatory family.</text>
</comment>
<dbReference type="EMBL" id="FAUH01000017">
    <property type="protein sequence ID" value="CUU67024.1"/>
    <property type="molecule type" value="Genomic_DNA"/>
</dbReference>
<name>A0A0X2NNG9_9CORY</name>
<evidence type="ECO:0000259" key="6">
    <source>
        <dbReference type="PROSITE" id="PS50931"/>
    </source>
</evidence>
<dbReference type="OrthoDB" id="3461141at2"/>
<dbReference type="Pfam" id="PF00126">
    <property type="entry name" value="HTH_1"/>
    <property type="match status" value="1"/>
</dbReference>
<reference evidence="8" key="1">
    <citation type="submission" date="2015-11" db="EMBL/GenBank/DDBJ databases">
        <authorList>
            <person name="Dugat-Bony E."/>
        </authorList>
    </citation>
    <scope>NUCLEOTIDE SEQUENCE [LARGE SCALE GENOMIC DNA]</scope>
    <source>
        <strain evidence="8">Mu292</strain>
    </source>
</reference>
<dbReference type="PROSITE" id="PS50931">
    <property type="entry name" value="HTH_LYSR"/>
    <property type="match status" value="1"/>
</dbReference>
<dbReference type="InterPro" id="IPR036390">
    <property type="entry name" value="WH_DNA-bd_sf"/>
</dbReference>
<evidence type="ECO:0000256" key="1">
    <source>
        <dbReference type="ARBA" id="ARBA00009437"/>
    </source>
</evidence>
<evidence type="ECO:0000256" key="4">
    <source>
        <dbReference type="ARBA" id="ARBA00023159"/>
    </source>
</evidence>
<dbReference type="InterPro" id="IPR000847">
    <property type="entry name" value="LysR_HTH_N"/>
</dbReference>
<protein>
    <submittedName>
        <fullName evidence="7">Transcriptional regulator</fullName>
    </submittedName>
</protein>